<reference evidence="1 2" key="1">
    <citation type="submission" date="2011-06" db="EMBL/GenBank/DDBJ databases">
        <authorList>
            <person name="Muzny D."/>
            <person name="Qin X."/>
            <person name="Deng J."/>
            <person name="Jiang H."/>
            <person name="Liu Y."/>
            <person name="Qu J."/>
            <person name="Song X.-Z."/>
            <person name="Zhang L."/>
            <person name="Thornton R."/>
            <person name="Coyle M."/>
            <person name="Francisco L."/>
            <person name="Jackson L."/>
            <person name="Javaid M."/>
            <person name="Korchina V."/>
            <person name="Kovar C."/>
            <person name="Mata R."/>
            <person name="Mathew T."/>
            <person name="Ngo R."/>
            <person name="Nguyen L."/>
            <person name="Nguyen N."/>
            <person name="Okwuonu G."/>
            <person name="Ongeri F."/>
            <person name="Pham C."/>
            <person name="Simmons D."/>
            <person name="Wilczek-Boney K."/>
            <person name="Hale W."/>
            <person name="Jakkamsetti A."/>
            <person name="Pham P."/>
            <person name="Ruth R."/>
            <person name="San Lucas F."/>
            <person name="Warren J."/>
            <person name="Zhang J."/>
            <person name="Zhao Z."/>
            <person name="Zhou C."/>
            <person name="Zhu D."/>
            <person name="Lee S."/>
            <person name="Bess C."/>
            <person name="Blankenburg K."/>
            <person name="Forbes L."/>
            <person name="Fu Q."/>
            <person name="Gubbala S."/>
            <person name="Hirani K."/>
            <person name="Jayaseelan J.C."/>
            <person name="Lara F."/>
            <person name="Munidasa M."/>
            <person name="Palculict T."/>
            <person name="Patil S."/>
            <person name="Pu L.-L."/>
            <person name="Saada N."/>
            <person name="Tang L."/>
            <person name="Weissenberger G."/>
            <person name="Zhu Y."/>
            <person name="Hemphill L."/>
            <person name="Shang Y."/>
            <person name="Youmans B."/>
            <person name="Ayvaz T."/>
            <person name="Ross M."/>
            <person name="Santibanez J."/>
            <person name="Aqrawi P."/>
            <person name="Gross S."/>
            <person name="Joshi V."/>
            <person name="Fowler G."/>
            <person name="Nazareth L."/>
            <person name="Reid J."/>
            <person name="Worley K."/>
            <person name="Petrosino J."/>
            <person name="Highlander S."/>
            <person name="Gibbs R."/>
        </authorList>
    </citation>
    <scope>NUCLEOTIDE SEQUENCE [LARGE SCALE GENOMIC DNA]</scope>
    <source>
        <strain evidence="1 2">9715</strain>
    </source>
</reference>
<comment type="caution">
    <text evidence="1">The sequence shown here is derived from an EMBL/GenBank/DDBJ whole genome shotgun (WGS) entry which is preliminary data.</text>
</comment>
<dbReference type="HOGENOM" id="CLU_2808035_0_0_4"/>
<dbReference type="AlphaFoldDB" id="G4CPA3"/>
<proteinExistence type="predicted"/>
<evidence type="ECO:0000313" key="1">
    <source>
        <dbReference type="EMBL" id="EGZ48197.1"/>
    </source>
</evidence>
<dbReference type="EMBL" id="AGAZ01000035">
    <property type="protein sequence ID" value="EGZ48197.1"/>
    <property type="molecule type" value="Genomic_DNA"/>
</dbReference>
<name>G4CPA3_9NEIS</name>
<organism evidence="1 2">
    <name type="scientific">Neisseria wadsworthii 9715</name>
    <dbReference type="NCBI Taxonomy" id="1030841"/>
    <lineage>
        <taxon>Bacteria</taxon>
        <taxon>Pseudomonadati</taxon>
        <taxon>Pseudomonadota</taxon>
        <taxon>Betaproteobacteria</taxon>
        <taxon>Neisseriales</taxon>
        <taxon>Neisseriaceae</taxon>
        <taxon>Neisseria</taxon>
    </lineage>
</organism>
<dbReference type="STRING" id="1030841.HMPREF9370_0913"/>
<evidence type="ECO:0000313" key="2">
    <source>
        <dbReference type="Proteomes" id="UP000005336"/>
    </source>
</evidence>
<dbReference type="Proteomes" id="UP000005336">
    <property type="component" value="Unassembled WGS sequence"/>
</dbReference>
<sequence>MPKNQLRVIYLKANQPTLLTAVAQKQHQRNAFFVKLCFSCLYNFRKNKPLISLNLGLAAIFLQNMLQ</sequence>
<gene>
    <name evidence="1" type="ORF">HMPREF9370_0913</name>
</gene>
<keyword evidence="2" id="KW-1185">Reference proteome</keyword>
<protein>
    <submittedName>
        <fullName evidence="1">Uncharacterized protein</fullName>
    </submittedName>
</protein>
<accession>G4CPA3</accession>